<evidence type="ECO:0008006" key="5">
    <source>
        <dbReference type="Google" id="ProtNLM"/>
    </source>
</evidence>
<dbReference type="InterPro" id="IPR005064">
    <property type="entry name" value="BUG"/>
</dbReference>
<evidence type="ECO:0000256" key="1">
    <source>
        <dbReference type="ARBA" id="ARBA00006987"/>
    </source>
</evidence>
<reference evidence="4" key="1">
    <citation type="submission" date="2017-06" db="EMBL/GenBank/DDBJ databases">
        <title>Herbaspirillum phytohormonus sp. nov., isolated from the root nodule of Robinia pseudoacacia in lead-zinc mine.</title>
        <authorList>
            <person name="Fan M."/>
            <person name="Lin Y."/>
        </authorList>
    </citation>
    <scope>NUCLEOTIDE SEQUENCE [LARGE SCALE GENOMIC DNA]</scope>
    <source>
        <strain evidence="4">SC-089</strain>
    </source>
</reference>
<sequence>MRISQTWAAVGAILAAASCHVACAAPDFPSHPVTIVVPYAPGGPTDTAGRILATGLQEETGGNFIVENAPGAGATLGSGKVARAKPDGYTILWGGTSTHAIAPHLRSNLPYDPFKSFESVAMVGSQPYLVMVRADSPFKTIADLIKAGKAKPGSLNYSSPGTGSAPHLATELFLHETGISARHIPYKGGAPAMMAVLSGDVDFYLDTPTLPKAQAAVGKARLLATSNPVRLKDLPDVPTLKESGYDKLDMKTWFGLFVPAGTPKNVVDWLNQKVNAVLHKPAVVKQLVAAGFKVEPMSVQVFDAYVHSEYTRWGKIIKDANVSIQ</sequence>
<comment type="caution">
    <text evidence="3">The sequence shown here is derived from an EMBL/GenBank/DDBJ whole genome shotgun (WGS) entry which is preliminary data.</text>
</comment>
<feature type="signal peptide" evidence="2">
    <location>
        <begin position="1"/>
        <end position="24"/>
    </location>
</feature>
<organism evidence="3 4">
    <name type="scientific">Candidimonas nitroreducens</name>
    <dbReference type="NCBI Taxonomy" id="683354"/>
    <lineage>
        <taxon>Bacteria</taxon>
        <taxon>Pseudomonadati</taxon>
        <taxon>Pseudomonadota</taxon>
        <taxon>Betaproteobacteria</taxon>
        <taxon>Burkholderiales</taxon>
        <taxon>Alcaligenaceae</taxon>
        <taxon>Candidimonas</taxon>
    </lineage>
</organism>
<dbReference type="Proteomes" id="UP000214603">
    <property type="component" value="Unassembled WGS sequence"/>
</dbReference>
<dbReference type="SUPFAM" id="SSF53850">
    <property type="entry name" value="Periplasmic binding protein-like II"/>
    <property type="match status" value="1"/>
</dbReference>
<name>A0A225MLI9_9BURK</name>
<dbReference type="CDD" id="cd07012">
    <property type="entry name" value="PBP2_Bug_TTT"/>
    <property type="match status" value="1"/>
</dbReference>
<evidence type="ECO:0000256" key="2">
    <source>
        <dbReference type="SAM" id="SignalP"/>
    </source>
</evidence>
<accession>A0A225MLI9</accession>
<dbReference type="Gene3D" id="3.40.190.10">
    <property type="entry name" value="Periplasmic binding protein-like II"/>
    <property type="match status" value="1"/>
</dbReference>
<dbReference type="EMBL" id="NJIH01000006">
    <property type="protein sequence ID" value="OWT60381.1"/>
    <property type="molecule type" value="Genomic_DNA"/>
</dbReference>
<dbReference type="Gene3D" id="3.40.190.150">
    <property type="entry name" value="Bordetella uptake gene, domain 1"/>
    <property type="match status" value="1"/>
</dbReference>
<dbReference type="AlphaFoldDB" id="A0A225MLI9"/>
<dbReference type="RefSeq" id="WP_088603639.1">
    <property type="nucleotide sequence ID" value="NZ_NJIH01000006.1"/>
</dbReference>
<dbReference type="InterPro" id="IPR042100">
    <property type="entry name" value="Bug_dom1"/>
</dbReference>
<comment type="similarity">
    <text evidence="1">Belongs to the UPF0065 (bug) family.</text>
</comment>
<evidence type="ECO:0000313" key="3">
    <source>
        <dbReference type="EMBL" id="OWT60381.1"/>
    </source>
</evidence>
<keyword evidence="2" id="KW-0732">Signal</keyword>
<dbReference type="PANTHER" id="PTHR42928">
    <property type="entry name" value="TRICARBOXYLATE-BINDING PROTEIN"/>
    <property type="match status" value="1"/>
</dbReference>
<dbReference type="PROSITE" id="PS51257">
    <property type="entry name" value="PROKAR_LIPOPROTEIN"/>
    <property type="match status" value="1"/>
</dbReference>
<dbReference type="OrthoDB" id="7250553at2"/>
<feature type="chain" id="PRO_5012081670" description="ABC transporter substrate-binding protein" evidence="2">
    <location>
        <begin position="25"/>
        <end position="325"/>
    </location>
</feature>
<keyword evidence="4" id="KW-1185">Reference proteome</keyword>
<gene>
    <name evidence="3" type="ORF">CEY11_12130</name>
</gene>
<proteinExistence type="inferred from homology"/>
<dbReference type="Pfam" id="PF03401">
    <property type="entry name" value="TctC"/>
    <property type="match status" value="1"/>
</dbReference>
<evidence type="ECO:0000313" key="4">
    <source>
        <dbReference type="Proteomes" id="UP000214603"/>
    </source>
</evidence>
<protein>
    <recommendedName>
        <fullName evidence="5">ABC transporter substrate-binding protein</fullName>
    </recommendedName>
</protein>
<dbReference type="PIRSF" id="PIRSF017082">
    <property type="entry name" value="YflP"/>
    <property type="match status" value="1"/>
</dbReference>
<dbReference type="PANTHER" id="PTHR42928:SF5">
    <property type="entry name" value="BLR1237 PROTEIN"/>
    <property type="match status" value="1"/>
</dbReference>